<proteinExistence type="predicted"/>
<gene>
    <name evidence="4" type="ORF">GCM10010403_08500</name>
</gene>
<dbReference type="SUPFAM" id="SSF51735">
    <property type="entry name" value="NAD(P)-binding Rossmann-fold domains"/>
    <property type="match status" value="1"/>
</dbReference>
<evidence type="ECO:0000313" key="5">
    <source>
        <dbReference type="Proteomes" id="UP001501584"/>
    </source>
</evidence>
<name>A0ABP5S7H0_9ACTN</name>
<evidence type="ECO:0000256" key="1">
    <source>
        <dbReference type="ARBA" id="ARBA00023002"/>
    </source>
</evidence>
<dbReference type="PANTHER" id="PTHR43333:SF1">
    <property type="entry name" value="D-ISOMER SPECIFIC 2-HYDROXYACID DEHYDROGENASE NAD-BINDING DOMAIN-CONTAINING PROTEIN"/>
    <property type="match status" value="1"/>
</dbReference>
<keyword evidence="5" id="KW-1185">Reference proteome</keyword>
<protein>
    <recommendedName>
        <fullName evidence="3">D-isomer specific 2-hydroxyacid dehydrogenase NAD-binding domain-containing protein</fullName>
    </recommendedName>
</protein>
<keyword evidence="1" id="KW-0560">Oxidoreductase</keyword>
<dbReference type="EMBL" id="BAAASX010000001">
    <property type="protein sequence ID" value="GAA2321028.1"/>
    <property type="molecule type" value="Genomic_DNA"/>
</dbReference>
<feature type="domain" description="D-isomer specific 2-hydroxyacid dehydrogenase NAD-binding" evidence="3">
    <location>
        <begin position="2"/>
        <end position="69"/>
    </location>
</feature>
<dbReference type="InterPro" id="IPR029753">
    <property type="entry name" value="D-isomer_DH_CS"/>
</dbReference>
<accession>A0ABP5S7H0</accession>
<dbReference type="PANTHER" id="PTHR43333">
    <property type="entry name" value="2-HACID_DH_C DOMAIN-CONTAINING PROTEIN"/>
    <property type="match status" value="1"/>
</dbReference>
<evidence type="ECO:0000259" key="3">
    <source>
        <dbReference type="Pfam" id="PF02826"/>
    </source>
</evidence>
<keyword evidence="2" id="KW-0520">NAD</keyword>
<dbReference type="InterPro" id="IPR036291">
    <property type="entry name" value="NAD(P)-bd_dom_sf"/>
</dbReference>
<dbReference type="Proteomes" id="UP001501584">
    <property type="component" value="Unassembled WGS sequence"/>
</dbReference>
<organism evidence="4 5">
    <name type="scientific">Glycomyces rutgersensis</name>
    <dbReference type="NCBI Taxonomy" id="58115"/>
    <lineage>
        <taxon>Bacteria</taxon>
        <taxon>Bacillati</taxon>
        <taxon>Actinomycetota</taxon>
        <taxon>Actinomycetes</taxon>
        <taxon>Glycomycetales</taxon>
        <taxon>Glycomycetaceae</taxon>
        <taxon>Glycomyces</taxon>
    </lineage>
</organism>
<dbReference type="PROSITE" id="PS00671">
    <property type="entry name" value="D_2_HYDROXYACID_DH_3"/>
    <property type="match status" value="1"/>
</dbReference>
<dbReference type="Gene3D" id="3.40.50.720">
    <property type="entry name" value="NAD(P)-binding Rossmann-like Domain"/>
    <property type="match status" value="2"/>
</dbReference>
<evidence type="ECO:0000256" key="2">
    <source>
        <dbReference type="ARBA" id="ARBA00023027"/>
    </source>
</evidence>
<comment type="caution">
    <text evidence="4">The sequence shown here is derived from an EMBL/GenBank/DDBJ whole genome shotgun (WGS) entry which is preliminary data.</text>
</comment>
<sequence length="104" mass="10905">MDAKFLARMKDGALLVNAARGPIVDTDALVAEVASGRLRCAVDVVDPEPLPADHPLWDLEGALITPHAGASVDGTLDRAYAPIGAQIRRFAAGEPLENVVSDGY</sequence>
<reference evidence="5" key="1">
    <citation type="journal article" date="2019" name="Int. J. Syst. Evol. Microbiol.">
        <title>The Global Catalogue of Microorganisms (GCM) 10K type strain sequencing project: providing services to taxonomists for standard genome sequencing and annotation.</title>
        <authorList>
            <consortium name="The Broad Institute Genomics Platform"/>
            <consortium name="The Broad Institute Genome Sequencing Center for Infectious Disease"/>
            <person name="Wu L."/>
            <person name="Ma J."/>
        </authorList>
    </citation>
    <scope>NUCLEOTIDE SEQUENCE [LARGE SCALE GENOMIC DNA]</scope>
    <source>
        <strain evidence="5">JCM 6238</strain>
    </source>
</reference>
<dbReference type="Pfam" id="PF02826">
    <property type="entry name" value="2-Hacid_dh_C"/>
    <property type="match status" value="1"/>
</dbReference>
<evidence type="ECO:0000313" key="4">
    <source>
        <dbReference type="EMBL" id="GAA2321028.1"/>
    </source>
</evidence>
<dbReference type="InterPro" id="IPR006140">
    <property type="entry name" value="D-isomer_DH_NAD-bd"/>
</dbReference>